<name>A0A6J7IG64_9ZZZZ</name>
<dbReference type="EMBL" id="CAFBPU010000020">
    <property type="protein sequence ID" value="CAB5032374.1"/>
    <property type="molecule type" value="Genomic_DNA"/>
</dbReference>
<gene>
    <name evidence="1" type="ORF">UFOPK3752_00379</name>
    <name evidence="2" type="ORF">UFOPK4150_01138</name>
</gene>
<dbReference type="AlphaFoldDB" id="A0A6J7IG64"/>
<evidence type="ECO:0000313" key="1">
    <source>
        <dbReference type="EMBL" id="CAB4930223.1"/>
    </source>
</evidence>
<dbReference type="SUPFAM" id="SSF55718">
    <property type="entry name" value="SCP-like"/>
    <property type="match status" value="1"/>
</dbReference>
<dbReference type="InterPro" id="IPR036527">
    <property type="entry name" value="SCP2_sterol-bd_dom_sf"/>
</dbReference>
<sequence length="114" mass="12514">MADIESVDAALDEIVARLASLEQGTRAKIPNISVSVWIRDLDIAFSGRFDGGAFLDVGHIDPGEVVKAALRLTLTSDDFIELAQDRLSFGAGWAKGRIKVDARFRDLLALRRFL</sequence>
<dbReference type="EMBL" id="CAFBND010000009">
    <property type="protein sequence ID" value="CAB4930223.1"/>
    <property type="molecule type" value="Genomic_DNA"/>
</dbReference>
<reference evidence="1" key="1">
    <citation type="submission" date="2020-05" db="EMBL/GenBank/DDBJ databases">
        <authorList>
            <person name="Chiriac C."/>
            <person name="Salcher M."/>
            <person name="Ghai R."/>
            <person name="Kavagutti S V."/>
        </authorList>
    </citation>
    <scope>NUCLEOTIDE SEQUENCE</scope>
</reference>
<proteinExistence type="predicted"/>
<evidence type="ECO:0000313" key="2">
    <source>
        <dbReference type="EMBL" id="CAB5032374.1"/>
    </source>
</evidence>
<protein>
    <submittedName>
        <fullName evidence="1">Unannotated protein</fullName>
    </submittedName>
</protein>
<accession>A0A6J7IG64</accession>
<organism evidence="1">
    <name type="scientific">freshwater metagenome</name>
    <dbReference type="NCBI Taxonomy" id="449393"/>
    <lineage>
        <taxon>unclassified sequences</taxon>
        <taxon>metagenomes</taxon>
        <taxon>ecological metagenomes</taxon>
    </lineage>
</organism>